<dbReference type="InterPro" id="IPR050902">
    <property type="entry name" value="ABC_Transporter_SBP"/>
</dbReference>
<dbReference type="Pfam" id="PF01497">
    <property type="entry name" value="Peripla_BP_2"/>
    <property type="match status" value="1"/>
</dbReference>
<accession>A0A6S6S8B2</accession>
<protein>
    <recommendedName>
        <fullName evidence="2">Fe/B12 periplasmic-binding domain-containing protein</fullName>
    </recommendedName>
</protein>
<evidence type="ECO:0000256" key="1">
    <source>
        <dbReference type="ARBA" id="ARBA00022729"/>
    </source>
</evidence>
<dbReference type="Gene3D" id="3.40.50.1980">
    <property type="entry name" value="Nitrogenase molybdenum iron protein domain"/>
    <property type="match status" value="2"/>
</dbReference>
<feature type="domain" description="Fe/B12 periplasmic-binding" evidence="2">
    <location>
        <begin position="19"/>
        <end position="271"/>
    </location>
</feature>
<evidence type="ECO:0000313" key="3">
    <source>
        <dbReference type="EMBL" id="CAA6799347.1"/>
    </source>
</evidence>
<dbReference type="NCBIfam" id="NF038402">
    <property type="entry name" value="TroA_like"/>
    <property type="match status" value="1"/>
</dbReference>
<evidence type="ECO:0000259" key="2">
    <source>
        <dbReference type="PROSITE" id="PS50983"/>
    </source>
</evidence>
<name>A0A6S6S8B2_9BACT</name>
<dbReference type="PANTHER" id="PTHR30535">
    <property type="entry name" value="VITAMIN B12-BINDING PROTEIN"/>
    <property type="match status" value="1"/>
</dbReference>
<dbReference type="SUPFAM" id="SSF53807">
    <property type="entry name" value="Helical backbone' metal receptor"/>
    <property type="match status" value="1"/>
</dbReference>
<reference evidence="3" key="1">
    <citation type="submission" date="2020-01" db="EMBL/GenBank/DDBJ databases">
        <authorList>
            <person name="Meier V. D."/>
            <person name="Meier V D."/>
        </authorList>
    </citation>
    <scope>NUCLEOTIDE SEQUENCE</scope>
    <source>
        <strain evidence="3">HLG_WM_MAG_06</strain>
    </source>
</reference>
<gene>
    <name evidence="3" type="ORF">HELGO_WM11508</name>
</gene>
<dbReference type="EMBL" id="CACVAP010000017">
    <property type="protein sequence ID" value="CAA6799347.1"/>
    <property type="molecule type" value="Genomic_DNA"/>
</dbReference>
<dbReference type="InterPro" id="IPR054828">
    <property type="entry name" value="Vit_B12_bind_prot"/>
</dbReference>
<sequence length="281" mass="31466">MKQLILLLLTTVLANANERIIALSPSINEIIFALDAGDKVIANTEYSLYPPESVKLPKVGGYFSPSLEKIVVLKPSLVIMQENNHKLSLKLERLGIKTKIIKIDTLANIKDAITQIGTIVDKKEEAKKIVENINSGLRELQNIIDEKKILIVFGRNKELAKNVFVAGQNLYFDEIINESNNTNALQSTRKGQPILNMENIIACNPDIVLLLARYQNDGITNEGLIEPWLKLPISAAKTKAIYINDNIYAGLPSDRLVLFLKDFRNVLEDYKIKSSQNNAKN</sequence>
<dbReference type="PROSITE" id="PS50983">
    <property type="entry name" value="FE_B12_PBP"/>
    <property type="match status" value="1"/>
</dbReference>
<dbReference type="AlphaFoldDB" id="A0A6S6S8B2"/>
<dbReference type="InterPro" id="IPR002491">
    <property type="entry name" value="ABC_transptr_periplasmic_BD"/>
</dbReference>
<keyword evidence="1" id="KW-0732">Signal</keyword>
<organism evidence="3">
    <name type="scientific">uncultured Sulfurovum sp</name>
    <dbReference type="NCBI Taxonomy" id="269237"/>
    <lineage>
        <taxon>Bacteria</taxon>
        <taxon>Pseudomonadati</taxon>
        <taxon>Campylobacterota</taxon>
        <taxon>Epsilonproteobacteria</taxon>
        <taxon>Campylobacterales</taxon>
        <taxon>Sulfurovaceae</taxon>
        <taxon>Sulfurovum</taxon>
        <taxon>environmental samples</taxon>
    </lineage>
</organism>
<proteinExistence type="predicted"/>
<dbReference type="GO" id="GO:0071281">
    <property type="term" value="P:cellular response to iron ion"/>
    <property type="evidence" value="ECO:0007669"/>
    <property type="project" value="TreeGrafter"/>
</dbReference>
<dbReference type="PANTHER" id="PTHR30535:SF34">
    <property type="entry name" value="MOLYBDATE-BINDING PROTEIN MOLA"/>
    <property type="match status" value="1"/>
</dbReference>